<keyword evidence="1" id="KW-0812">Transmembrane</keyword>
<evidence type="ECO:0000313" key="3">
    <source>
        <dbReference type="Proteomes" id="UP000469424"/>
    </source>
</evidence>
<evidence type="ECO:0000313" key="2">
    <source>
        <dbReference type="EMBL" id="MST70119.1"/>
    </source>
</evidence>
<dbReference type="RefSeq" id="WP_154553684.1">
    <property type="nucleotide sequence ID" value="NZ_VUNA01000003.1"/>
</dbReference>
<dbReference type="EMBL" id="VUNA01000003">
    <property type="protein sequence ID" value="MST70119.1"/>
    <property type="molecule type" value="Genomic_DNA"/>
</dbReference>
<accession>A0A6N7XJL5</accession>
<keyword evidence="1" id="KW-0472">Membrane</keyword>
<sequence>MRTYKILCIALFAVLLSVLYFIESKYGEMSMFNGTPPFEFGDTGRRFVDVLETPILFAWFGVLFEVFQMAVKKWRRTDRENLVLEVVWSAAILAWIVFHGIGMDKSLYTISDSGVAVAAGNYWQVMMIPLGILSIQFIEYIFWGITVHKASRTTI</sequence>
<comment type="caution">
    <text evidence="2">The sequence shown here is derived from an EMBL/GenBank/DDBJ whole genome shotgun (WGS) entry which is preliminary data.</text>
</comment>
<protein>
    <submittedName>
        <fullName evidence="2">Uncharacterized protein</fullName>
    </submittedName>
</protein>
<evidence type="ECO:0000256" key="1">
    <source>
        <dbReference type="SAM" id="Phobius"/>
    </source>
</evidence>
<reference evidence="2 3" key="1">
    <citation type="submission" date="2019-08" db="EMBL/GenBank/DDBJ databases">
        <title>In-depth cultivation of the pig gut microbiome towards novel bacterial diversity and tailored functional studies.</title>
        <authorList>
            <person name="Wylensek D."/>
            <person name="Hitch T.C.A."/>
            <person name="Clavel T."/>
        </authorList>
    </citation>
    <scope>NUCLEOTIDE SEQUENCE [LARGE SCALE GENOMIC DNA]</scope>
    <source>
        <strain evidence="2 3">WCA-MUC-591-APC-4B</strain>
    </source>
</reference>
<feature type="transmembrane region" description="Helical" evidence="1">
    <location>
        <begin position="83"/>
        <end position="102"/>
    </location>
</feature>
<dbReference type="Proteomes" id="UP000469424">
    <property type="component" value="Unassembled WGS sequence"/>
</dbReference>
<gene>
    <name evidence="2" type="ORF">FYJ65_01995</name>
</gene>
<proteinExistence type="predicted"/>
<feature type="transmembrane region" description="Helical" evidence="1">
    <location>
        <begin position="122"/>
        <end position="143"/>
    </location>
</feature>
<organism evidence="2 3">
    <name type="scientific">Mogibacterium kristiansenii</name>
    <dbReference type="NCBI Taxonomy" id="2606708"/>
    <lineage>
        <taxon>Bacteria</taxon>
        <taxon>Bacillati</taxon>
        <taxon>Bacillota</taxon>
        <taxon>Clostridia</taxon>
        <taxon>Peptostreptococcales</taxon>
        <taxon>Anaerovoracaceae</taxon>
        <taxon>Mogibacterium</taxon>
    </lineage>
</organism>
<name>A0A6N7XJL5_9FIRM</name>
<keyword evidence="3" id="KW-1185">Reference proteome</keyword>
<dbReference type="AlphaFoldDB" id="A0A6N7XJL5"/>
<feature type="transmembrane region" description="Helical" evidence="1">
    <location>
        <begin position="54"/>
        <end position="71"/>
    </location>
</feature>
<keyword evidence="1" id="KW-1133">Transmembrane helix</keyword>